<dbReference type="InterPro" id="IPR037176">
    <property type="entry name" value="Osmotin/thaumatin-like_sf"/>
</dbReference>
<dbReference type="Gene3D" id="2.60.110.10">
    <property type="entry name" value="Thaumatin"/>
    <property type="match status" value="1"/>
</dbReference>
<proteinExistence type="predicted"/>
<dbReference type="PROSITE" id="PS51367">
    <property type="entry name" value="THAUMATIN_2"/>
    <property type="match status" value="1"/>
</dbReference>
<dbReference type="SUPFAM" id="SSF49870">
    <property type="entry name" value="Osmotin, thaumatin-like protein"/>
    <property type="match status" value="1"/>
</dbReference>
<sequence length="390" mass="43805">MEVAMRQNNTGRDRNWRRNAAVEVAFVDFSSAQPRRMTLFLDEIGAIHNFDCRRSFTEAALNLVLGAAYLISSHPLHMGIGLANNYVFQAPFLLAALAVVANCGKFVEHALLSITHSQRNNNNKLEDMSHLLSPLLLLLLLLSSGPKMYECARVFTIINYCKETVWPGITSGENFRIKIRPIHCFPSPGWVDWSYMGSNRLQFTLSAVDYYDVSLFDGFNLPISIKPIHGQGNCRTYGCESDPRESCPGELAVKGGGNGKTIGCRTACDVFNTDQYCCRVTYGNPVTCQPTFYSKKFKEACPTAYSYAYDDPTSIFTCAGTDYVVSFCSARHKFFGMEFLQTLSNLLVGLGKAIHFRPTSLFYAWNAFRKLLMKQWRRGLGNLFVFQGMV</sequence>
<evidence type="ECO:0000313" key="1">
    <source>
        <dbReference type="EMBL" id="KAE8716347.1"/>
    </source>
</evidence>
<protein>
    <submittedName>
        <fullName evidence="1">Thaumatin-like protein 1</fullName>
    </submittedName>
</protein>
<keyword evidence="2" id="KW-1185">Reference proteome</keyword>
<organism evidence="1 2">
    <name type="scientific">Hibiscus syriacus</name>
    <name type="common">Rose of Sharon</name>
    <dbReference type="NCBI Taxonomy" id="106335"/>
    <lineage>
        <taxon>Eukaryota</taxon>
        <taxon>Viridiplantae</taxon>
        <taxon>Streptophyta</taxon>
        <taxon>Embryophyta</taxon>
        <taxon>Tracheophyta</taxon>
        <taxon>Spermatophyta</taxon>
        <taxon>Magnoliopsida</taxon>
        <taxon>eudicotyledons</taxon>
        <taxon>Gunneridae</taxon>
        <taxon>Pentapetalae</taxon>
        <taxon>rosids</taxon>
        <taxon>malvids</taxon>
        <taxon>Malvales</taxon>
        <taxon>Malvaceae</taxon>
        <taxon>Malvoideae</taxon>
        <taxon>Hibiscus</taxon>
    </lineage>
</organism>
<dbReference type="Proteomes" id="UP000436088">
    <property type="component" value="Unassembled WGS sequence"/>
</dbReference>
<dbReference type="SMART" id="SM00205">
    <property type="entry name" value="THN"/>
    <property type="match status" value="1"/>
</dbReference>
<gene>
    <name evidence="1" type="ORF">F3Y22_tig00110123pilonHSYRG00167</name>
</gene>
<dbReference type="AlphaFoldDB" id="A0A6A3BJX4"/>
<comment type="caution">
    <text evidence="1">The sequence shown here is derived from an EMBL/GenBank/DDBJ whole genome shotgun (WGS) entry which is preliminary data.</text>
</comment>
<reference evidence="1" key="1">
    <citation type="submission" date="2019-09" db="EMBL/GenBank/DDBJ databases">
        <title>Draft genome information of white flower Hibiscus syriacus.</title>
        <authorList>
            <person name="Kim Y.-M."/>
        </authorList>
    </citation>
    <scope>NUCLEOTIDE SEQUENCE [LARGE SCALE GENOMIC DNA]</scope>
    <source>
        <strain evidence="1">YM2019G1</strain>
    </source>
</reference>
<dbReference type="PANTHER" id="PTHR31048">
    <property type="entry name" value="OS03G0233200 PROTEIN"/>
    <property type="match status" value="1"/>
</dbReference>
<name>A0A6A3BJX4_HIBSY</name>
<dbReference type="Pfam" id="PF00314">
    <property type="entry name" value="Thaumatin"/>
    <property type="match status" value="1"/>
</dbReference>
<dbReference type="InterPro" id="IPR001938">
    <property type="entry name" value="Thaumatin"/>
</dbReference>
<dbReference type="EMBL" id="VEPZ02000848">
    <property type="protein sequence ID" value="KAE8716347.1"/>
    <property type="molecule type" value="Genomic_DNA"/>
</dbReference>
<accession>A0A6A3BJX4</accession>
<evidence type="ECO:0000313" key="2">
    <source>
        <dbReference type="Proteomes" id="UP000436088"/>
    </source>
</evidence>